<sequence length="230" mass="27070">MLINRGKLIYRNIVPKRLRILIRRIFKIFLYKFRFLKFKIILFFAKEVKIILGAALTSQKDWLSTNEEWFDISSKENWHRLFKNKKKLKRALAEHVFEHLSKLEMKSALNLIYNYLIEDGTLRIAVPDGNHPNPIYREHAGINGKGADASDHKQFITYEYLKSELENCGFKCVLREGYLSDGSLVNEKLNSELGFIIRTRNNKSFSRKYGWNFENANSSLIVDAYKKNLN</sequence>
<dbReference type="STRING" id="59919.PMM1212"/>
<dbReference type="HOGENOM" id="CLU_1203961_0_0_3"/>
<dbReference type="Gene3D" id="3.40.50.150">
    <property type="entry name" value="Vaccinia Virus protein VP39"/>
    <property type="match status" value="1"/>
</dbReference>
<evidence type="ECO:0008006" key="3">
    <source>
        <dbReference type="Google" id="ProtNLM"/>
    </source>
</evidence>
<dbReference type="InterPro" id="IPR029063">
    <property type="entry name" value="SAM-dependent_MTases_sf"/>
</dbReference>
<dbReference type="OrthoDB" id="9796760at2"/>
<protein>
    <recommendedName>
        <fullName evidence="3">SAM-dependent methyltransferase</fullName>
    </recommendedName>
</protein>
<dbReference type="SUPFAM" id="SSF53335">
    <property type="entry name" value="S-adenosyl-L-methionine-dependent methyltransferases"/>
    <property type="match status" value="1"/>
</dbReference>
<evidence type="ECO:0000313" key="1">
    <source>
        <dbReference type="EMBL" id="CAE19671.1"/>
    </source>
</evidence>
<gene>
    <name evidence="1" type="ordered locus">PMM1212</name>
</gene>
<dbReference type="eggNOG" id="COG4627">
    <property type="taxonomic scope" value="Bacteria"/>
</dbReference>
<evidence type="ECO:0000313" key="2">
    <source>
        <dbReference type="Proteomes" id="UP000001026"/>
    </source>
</evidence>
<proteinExistence type="predicted"/>
<dbReference type="RefSeq" id="WP_011132846.1">
    <property type="nucleotide sequence ID" value="NC_005072.1"/>
</dbReference>
<accession>Q7V0P4</accession>
<dbReference type="KEGG" id="pmm:PMM1212"/>
<dbReference type="EMBL" id="BX548174">
    <property type="protein sequence ID" value="CAE19671.1"/>
    <property type="molecule type" value="Genomic_DNA"/>
</dbReference>
<organism evidence="1 2">
    <name type="scientific">Prochlorococcus marinus subsp. pastoris (strain CCMP1986 / NIES-2087 / MED4)</name>
    <dbReference type="NCBI Taxonomy" id="59919"/>
    <lineage>
        <taxon>Bacteria</taxon>
        <taxon>Bacillati</taxon>
        <taxon>Cyanobacteriota</taxon>
        <taxon>Cyanophyceae</taxon>
        <taxon>Synechococcales</taxon>
        <taxon>Prochlorococcaceae</taxon>
        <taxon>Prochlorococcus</taxon>
    </lineage>
</organism>
<dbReference type="AlphaFoldDB" id="Q7V0P4"/>
<name>Q7V0P4_PROMP</name>
<reference evidence="1 2" key="1">
    <citation type="journal article" date="2003" name="Nature">
        <title>Genome divergence in two Prochlorococcus ecotypes reflects oceanic niche differentiation.</title>
        <authorList>
            <person name="Rocap G."/>
            <person name="Larimer F.W."/>
            <person name="Lamerdin J.E."/>
            <person name="Malfatti S."/>
            <person name="Chain P."/>
            <person name="Ahlgren N.A."/>
            <person name="Arellano A."/>
            <person name="Coleman M."/>
            <person name="Hauser L."/>
            <person name="Hess W.R."/>
            <person name="Johnson Z.I."/>
            <person name="Land M.L."/>
            <person name="Lindell D."/>
            <person name="Post A.F."/>
            <person name="Regala W."/>
            <person name="Shah M."/>
            <person name="Shaw S.L."/>
            <person name="Steglich C."/>
            <person name="Sullivan M.B."/>
            <person name="Ting C.S."/>
            <person name="Tolonen A."/>
            <person name="Webb E.A."/>
            <person name="Zinser E.R."/>
            <person name="Chisholm S.W."/>
        </authorList>
    </citation>
    <scope>NUCLEOTIDE SEQUENCE [LARGE SCALE GENOMIC DNA]</scope>
    <source>
        <strain evidence="2">CCMP1986 / NIES-2087 / MED4</strain>
    </source>
</reference>
<dbReference type="Proteomes" id="UP000001026">
    <property type="component" value="Chromosome"/>
</dbReference>